<feature type="compositionally biased region" description="Basic and acidic residues" evidence="1">
    <location>
        <begin position="59"/>
        <end position="68"/>
    </location>
</feature>
<dbReference type="EMBL" id="UZAH01029542">
    <property type="protein sequence ID" value="VDP06620.1"/>
    <property type="molecule type" value="Genomic_DNA"/>
</dbReference>
<dbReference type="AlphaFoldDB" id="A0A183G511"/>
<dbReference type="WBParaSite" id="HPBE_0001665801-mRNA-1">
    <property type="protein sequence ID" value="HPBE_0001665801-mRNA-1"/>
    <property type="gene ID" value="HPBE_0001665801"/>
</dbReference>
<keyword evidence="3" id="KW-1185">Reference proteome</keyword>
<feature type="compositionally biased region" description="Polar residues" evidence="1">
    <location>
        <begin position="69"/>
        <end position="79"/>
    </location>
</feature>
<reference evidence="4" key="2">
    <citation type="submission" date="2019-09" db="UniProtKB">
        <authorList>
            <consortium name="WormBaseParasite"/>
        </authorList>
    </citation>
    <scope>IDENTIFICATION</scope>
</reference>
<feature type="compositionally biased region" description="Basic and acidic residues" evidence="1">
    <location>
        <begin position="80"/>
        <end position="93"/>
    </location>
</feature>
<feature type="region of interest" description="Disordered" evidence="1">
    <location>
        <begin position="41"/>
        <end position="97"/>
    </location>
</feature>
<evidence type="ECO:0000313" key="3">
    <source>
        <dbReference type="Proteomes" id="UP000050761"/>
    </source>
</evidence>
<evidence type="ECO:0000256" key="1">
    <source>
        <dbReference type="SAM" id="MobiDB-lite"/>
    </source>
</evidence>
<proteinExistence type="predicted"/>
<dbReference type="Proteomes" id="UP000050761">
    <property type="component" value="Unassembled WGS sequence"/>
</dbReference>
<name>A0A183G511_HELPZ</name>
<accession>A0A3P8AQV3</accession>
<protein>
    <submittedName>
        <fullName evidence="4">G-patch domain-containing protein</fullName>
    </submittedName>
</protein>
<evidence type="ECO:0000313" key="2">
    <source>
        <dbReference type="EMBL" id="VDP06620.1"/>
    </source>
</evidence>
<gene>
    <name evidence="2" type="ORF">HPBE_LOCUS16657</name>
</gene>
<evidence type="ECO:0000313" key="4">
    <source>
        <dbReference type="WBParaSite" id="HPBE_0001665801-mRNA-1"/>
    </source>
</evidence>
<organism evidence="3 4">
    <name type="scientific">Heligmosomoides polygyrus</name>
    <name type="common">Parasitic roundworm</name>
    <dbReference type="NCBI Taxonomy" id="6339"/>
    <lineage>
        <taxon>Eukaryota</taxon>
        <taxon>Metazoa</taxon>
        <taxon>Ecdysozoa</taxon>
        <taxon>Nematoda</taxon>
        <taxon>Chromadorea</taxon>
        <taxon>Rhabditida</taxon>
        <taxon>Rhabditina</taxon>
        <taxon>Rhabditomorpha</taxon>
        <taxon>Strongyloidea</taxon>
        <taxon>Heligmosomidae</taxon>
        <taxon>Heligmosomoides</taxon>
    </lineage>
</organism>
<reference evidence="2 3" key="1">
    <citation type="submission" date="2018-11" db="EMBL/GenBank/DDBJ databases">
        <authorList>
            <consortium name="Pathogen Informatics"/>
        </authorList>
    </citation>
    <scope>NUCLEOTIDE SEQUENCE [LARGE SCALE GENOMIC DNA]</scope>
</reference>
<sequence length="128" mass="13896">MSKGKGEDSVSLAGFLKGVTFEAAAREVGVELEVSCTSNGEALGRGGKNKEGKLKRRYREMSDLRTRPETTQQQANTQMSKKEKFQGNEKAKGLTDASGVPYPWGGVTCEKCSSTLSWSIVIHSSWSC</sequence>
<accession>A0A183G511</accession>